<dbReference type="InterPro" id="IPR014205">
    <property type="entry name" value="Spore_YtaF"/>
</dbReference>
<dbReference type="InterPro" id="IPR003810">
    <property type="entry name" value="Mntp/YtaF"/>
</dbReference>
<keyword evidence="2 5" id="KW-0812">Transmembrane</keyword>
<proteinExistence type="predicted"/>
<keyword evidence="7" id="KW-1185">Reference proteome</keyword>
<feature type="transmembrane region" description="Helical" evidence="5">
    <location>
        <begin position="66"/>
        <end position="84"/>
    </location>
</feature>
<protein>
    <submittedName>
        <fullName evidence="6">Sporulation membrane protein YtaF</fullName>
    </submittedName>
</protein>
<evidence type="ECO:0000256" key="5">
    <source>
        <dbReference type="SAM" id="Phobius"/>
    </source>
</evidence>
<feature type="transmembrane region" description="Helical" evidence="5">
    <location>
        <begin position="32"/>
        <end position="54"/>
    </location>
</feature>
<dbReference type="Pfam" id="PF02659">
    <property type="entry name" value="Mntp"/>
    <property type="match status" value="2"/>
</dbReference>
<sequence length="213" mass="23250">MSSVLSFFLLALAVSLDSFSAGLTYGLRKIKIPIQSILIISLCSATTLLLAMLFGQFIEWILSPKLTETIGGIILVILGMWALFQVLRPHSRNKEPIQIHEKTIILWEIKSLGLVIQILRKPLKADFDHSGTITGMEAVLLGLALSLDAFGAGVGAAMLNFSPIILSCLVVFMSSFFLYAGMAIGKKATQYSWVQPLTFVPGIVLILIGVWKL</sequence>
<evidence type="ECO:0000256" key="1">
    <source>
        <dbReference type="ARBA" id="ARBA00022475"/>
    </source>
</evidence>
<gene>
    <name evidence="6" type="primary">ytaF</name>
    <name evidence="6" type="ORF">GCM10008967_25090</name>
</gene>
<feature type="transmembrane region" description="Helical" evidence="5">
    <location>
        <begin position="164"/>
        <end position="184"/>
    </location>
</feature>
<organism evidence="6 7">
    <name type="scientific">Bacillus carboniphilus</name>
    <dbReference type="NCBI Taxonomy" id="86663"/>
    <lineage>
        <taxon>Bacteria</taxon>
        <taxon>Bacillati</taxon>
        <taxon>Bacillota</taxon>
        <taxon>Bacilli</taxon>
        <taxon>Bacillales</taxon>
        <taxon>Bacillaceae</taxon>
        <taxon>Bacillus</taxon>
    </lineage>
</organism>
<dbReference type="PANTHER" id="PTHR35529">
    <property type="entry name" value="MANGANESE EFFLUX PUMP MNTP-RELATED"/>
    <property type="match status" value="1"/>
</dbReference>
<reference evidence="7" key="1">
    <citation type="journal article" date="2019" name="Int. J. Syst. Evol. Microbiol.">
        <title>The Global Catalogue of Microorganisms (GCM) 10K type strain sequencing project: providing services to taxonomists for standard genome sequencing and annotation.</title>
        <authorList>
            <consortium name="The Broad Institute Genomics Platform"/>
            <consortium name="The Broad Institute Genome Sequencing Center for Infectious Disease"/>
            <person name="Wu L."/>
            <person name="Ma J."/>
        </authorList>
    </citation>
    <scope>NUCLEOTIDE SEQUENCE [LARGE SCALE GENOMIC DNA]</scope>
    <source>
        <strain evidence="7">JCM 9731</strain>
    </source>
</reference>
<keyword evidence="4 5" id="KW-0472">Membrane</keyword>
<dbReference type="EMBL" id="BAAADJ010000023">
    <property type="protein sequence ID" value="GAA0333329.1"/>
    <property type="molecule type" value="Genomic_DNA"/>
</dbReference>
<feature type="transmembrane region" description="Helical" evidence="5">
    <location>
        <begin position="191"/>
        <end position="211"/>
    </location>
</feature>
<evidence type="ECO:0000256" key="3">
    <source>
        <dbReference type="ARBA" id="ARBA00022989"/>
    </source>
</evidence>
<accession>A0ABN0WDT3</accession>
<dbReference type="Proteomes" id="UP001500782">
    <property type="component" value="Unassembled WGS sequence"/>
</dbReference>
<keyword evidence="3 5" id="KW-1133">Transmembrane helix</keyword>
<evidence type="ECO:0000313" key="6">
    <source>
        <dbReference type="EMBL" id="GAA0333329.1"/>
    </source>
</evidence>
<dbReference type="PANTHER" id="PTHR35529:SF2">
    <property type="entry name" value="SPORULATION PROTEIN YTAF-RELATED"/>
    <property type="match status" value="1"/>
</dbReference>
<evidence type="ECO:0000313" key="7">
    <source>
        <dbReference type="Proteomes" id="UP001500782"/>
    </source>
</evidence>
<comment type="caution">
    <text evidence="6">The sequence shown here is derived from an EMBL/GenBank/DDBJ whole genome shotgun (WGS) entry which is preliminary data.</text>
</comment>
<evidence type="ECO:0000256" key="4">
    <source>
        <dbReference type="ARBA" id="ARBA00023136"/>
    </source>
</evidence>
<evidence type="ECO:0000256" key="2">
    <source>
        <dbReference type="ARBA" id="ARBA00022692"/>
    </source>
</evidence>
<dbReference type="RefSeq" id="WP_343799548.1">
    <property type="nucleotide sequence ID" value="NZ_BAAADJ010000023.1"/>
</dbReference>
<feature type="transmembrane region" description="Helical" evidence="5">
    <location>
        <begin position="139"/>
        <end position="158"/>
    </location>
</feature>
<name>A0ABN0WDT3_9BACI</name>
<dbReference type="NCBIfam" id="TIGR02840">
    <property type="entry name" value="spore_YtaF"/>
    <property type="match status" value="1"/>
</dbReference>
<keyword evidence="1" id="KW-1003">Cell membrane</keyword>